<dbReference type="Pfam" id="PF01535">
    <property type="entry name" value="PPR"/>
    <property type="match status" value="5"/>
</dbReference>
<protein>
    <submittedName>
        <fullName evidence="4">Pentatricopeptide repeat-containing protein At3g29230-like</fullName>
    </submittedName>
</protein>
<dbReference type="NCBIfam" id="TIGR00756">
    <property type="entry name" value="PPR"/>
    <property type="match status" value="7"/>
</dbReference>
<dbReference type="FunFam" id="1.25.40.10:FF:000348">
    <property type="entry name" value="Pentatricopeptide repeat-containing protein chloroplastic"/>
    <property type="match status" value="1"/>
</dbReference>
<feature type="repeat" description="PPR" evidence="2">
    <location>
        <begin position="234"/>
        <end position="268"/>
    </location>
</feature>
<dbReference type="PROSITE" id="PS51375">
    <property type="entry name" value="PPR"/>
    <property type="match status" value="4"/>
</dbReference>
<dbReference type="SUPFAM" id="SSF48452">
    <property type="entry name" value="TPR-like"/>
    <property type="match status" value="1"/>
</dbReference>
<dbReference type="GeneID" id="120275788"/>
<dbReference type="AlphaFoldDB" id="A0AB40CER6"/>
<gene>
    <name evidence="4" type="primary">LOC120275788</name>
</gene>
<dbReference type="GO" id="GO:0003723">
    <property type="term" value="F:RNA binding"/>
    <property type="evidence" value="ECO:0007669"/>
    <property type="project" value="InterPro"/>
</dbReference>
<feature type="repeat" description="PPR" evidence="2">
    <location>
        <begin position="140"/>
        <end position="171"/>
    </location>
</feature>
<dbReference type="Gene3D" id="1.25.40.10">
    <property type="entry name" value="Tetratricopeptide repeat domain"/>
    <property type="match status" value="3"/>
</dbReference>
<dbReference type="Pfam" id="PF20431">
    <property type="entry name" value="E_motif"/>
    <property type="match status" value="1"/>
</dbReference>
<accession>A0AB40CER6</accession>
<keyword evidence="1" id="KW-0677">Repeat</keyword>
<dbReference type="InterPro" id="IPR002885">
    <property type="entry name" value="PPR_rpt"/>
</dbReference>
<dbReference type="RefSeq" id="XP_039138420.1">
    <property type="nucleotide sequence ID" value="XM_039282486.1"/>
</dbReference>
<evidence type="ECO:0000313" key="4">
    <source>
        <dbReference type="RefSeq" id="XP_039138420.1"/>
    </source>
</evidence>
<dbReference type="Proteomes" id="UP001515500">
    <property type="component" value="Chromosome 14"/>
</dbReference>
<sequence length="527" mass="58132">MPSIIAELAHVLASPCLALSDLHQLHALILRRNLAASPHLLPAFNRTIRALSKPHPFAALRLYSLFLRSSLSPDNFTIPFLLNASAALSLLPLGSELHSRSLRTGLLPFLPVANALIDMYGKCGDLSVARKVFDEMRVRDIVSFNALLGAHARVGVDMAEARRLFDEMPQRNAITWNAMVVGYVNCGDLRSARAVFDEMPARNLVSWTVMLMGYTKSGLMEDASDLFDEMPERNLVAWTMMITGNSQSGRPEEALALFRDMEKAGVEPDAAAMVGVISASAQIGRVELANCVGTYVDQKGIERNERVLTALVDMHAKCGNVDQACRLFDDIPVPDAFSYTALIHGLASHGQALRALELFDRMRDEAIKPDPITFVGVLTACSHSGLVDEGLKFWRSMVHEYKIEPWPDHYACIVDMLGRAGRLEEAHDMVKSMATGSHAGALGSLLAACRTYGNVEIAESVAQELFVLEPENTGNYVLLSSIYASKEQWGDAARVRSMIKERRVKKLPGYSWVEDPHREQRSQTKSP</sequence>
<keyword evidence="3" id="KW-1185">Reference proteome</keyword>
<dbReference type="FunFam" id="1.25.40.10:FF:000090">
    <property type="entry name" value="Pentatricopeptide repeat-containing protein, chloroplastic"/>
    <property type="match status" value="1"/>
</dbReference>
<dbReference type="PANTHER" id="PTHR47926">
    <property type="entry name" value="PENTATRICOPEPTIDE REPEAT-CONTAINING PROTEIN"/>
    <property type="match status" value="1"/>
</dbReference>
<dbReference type="InterPro" id="IPR046848">
    <property type="entry name" value="E_motif"/>
</dbReference>
<evidence type="ECO:0000256" key="2">
    <source>
        <dbReference type="PROSITE-ProRule" id="PRU00708"/>
    </source>
</evidence>
<organism evidence="3 4">
    <name type="scientific">Dioscorea cayennensis subsp. rotundata</name>
    <name type="common">White Guinea yam</name>
    <name type="synonym">Dioscorea rotundata</name>
    <dbReference type="NCBI Taxonomy" id="55577"/>
    <lineage>
        <taxon>Eukaryota</taxon>
        <taxon>Viridiplantae</taxon>
        <taxon>Streptophyta</taxon>
        <taxon>Embryophyta</taxon>
        <taxon>Tracheophyta</taxon>
        <taxon>Spermatophyta</taxon>
        <taxon>Magnoliopsida</taxon>
        <taxon>Liliopsida</taxon>
        <taxon>Dioscoreales</taxon>
        <taxon>Dioscoreaceae</taxon>
        <taxon>Dioscorea</taxon>
    </lineage>
</organism>
<dbReference type="InterPro" id="IPR046960">
    <property type="entry name" value="PPR_At4g14850-like_plant"/>
</dbReference>
<evidence type="ECO:0000313" key="3">
    <source>
        <dbReference type="Proteomes" id="UP001515500"/>
    </source>
</evidence>
<name>A0AB40CER6_DIOCR</name>
<reference evidence="4" key="1">
    <citation type="submission" date="2025-08" db="UniProtKB">
        <authorList>
            <consortium name="RefSeq"/>
        </authorList>
    </citation>
    <scope>IDENTIFICATION</scope>
</reference>
<proteinExistence type="predicted"/>
<feature type="repeat" description="PPR" evidence="2">
    <location>
        <begin position="172"/>
        <end position="206"/>
    </location>
</feature>
<dbReference type="Pfam" id="PF13041">
    <property type="entry name" value="PPR_2"/>
    <property type="match status" value="2"/>
</dbReference>
<dbReference type="GO" id="GO:0009451">
    <property type="term" value="P:RNA modification"/>
    <property type="evidence" value="ECO:0007669"/>
    <property type="project" value="InterPro"/>
</dbReference>
<dbReference type="PANTHER" id="PTHR47926:SF509">
    <property type="entry name" value="(WILD MALAYSIAN BANANA) HYPOTHETICAL PROTEIN"/>
    <property type="match status" value="1"/>
</dbReference>
<feature type="repeat" description="PPR" evidence="2">
    <location>
        <begin position="335"/>
        <end position="369"/>
    </location>
</feature>
<dbReference type="InterPro" id="IPR011990">
    <property type="entry name" value="TPR-like_helical_dom_sf"/>
</dbReference>
<evidence type="ECO:0000256" key="1">
    <source>
        <dbReference type="ARBA" id="ARBA00022737"/>
    </source>
</evidence>